<proteinExistence type="predicted"/>
<reference evidence="4" key="1">
    <citation type="journal article" date="2023" name="Antibiotics">
        <title>Prevalence and Molecular Characterization of Methicillin-Resistant Staphylococci (MRS) and Mammaliicocci (MRM) in Dromedary Camels from Algeria: First Detection of SCCmec-mecC Hybrid in Methicillin-Resistant Mammaliicoccus lentus.</title>
        <authorList>
            <person name="Belhout C."/>
            <person name="Boyen F."/>
            <person name="Vereecke N."/>
            <person name="Theuns S."/>
            <person name="Taibi N."/>
            <person name="Stegger M."/>
            <person name="de la Fe-Rodriguez P.Y."/>
            <person name="Bouayad L."/>
            <person name="Elgroud R."/>
            <person name="Butaye P."/>
        </authorList>
    </citation>
    <scope>NUCLEOTIDE SEQUENCE</scope>
    <source>
        <strain evidence="4">7048</strain>
    </source>
</reference>
<evidence type="ECO:0000256" key="2">
    <source>
        <dbReference type="SAM" id="SignalP"/>
    </source>
</evidence>
<accession>A0AAX3W6C0</accession>
<protein>
    <submittedName>
        <fullName evidence="4">PepSY domain-containing protein</fullName>
    </submittedName>
</protein>
<evidence type="ECO:0000259" key="3">
    <source>
        <dbReference type="Pfam" id="PF03413"/>
    </source>
</evidence>
<gene>
    <name evidence="4" type="ORF">PYH69_03020</name>
</gene>
<evidence type="ECO:0000256" key="1">
    <source>
        <dbReference type="SAM" id="MobiDB-lite"/>
    </source>
</evidence>
<evidence type="ECO:0000313" key="4">
    <source>
        <dbReference type="EMBL" id="WHI60616.1"/>
    </source>
</evidence>
<dbReference type="Gene3D" id="3.10.450.40">
    <property type="match status" value="2"/>
</dbReference>
<feature type="signal peptide" evidence="2">
    <location>
        <begin position="1"/>
        <end position="20"/>
    </location>
</feature>
<dbReference type="Pfam" id="PF03413">
    <property type="entry name" value="PepSY"/>
    <property type="match status" value="2"/>
</dbReference>
<keyword evidence="2" id="KW-0732">Signal</keyword>
<name>A0AAX3W6C0_MAMLE</name>
<dbReference type="PROSITE" id="PS51257">
    <property type="entry name" value="PROKAR_LIPOPROTEIN"/>
    <property type="match status" value="1"/>
</dbReference>
<evidence type="ECO:0000313" key="5">
    <source>
        <dbReference type="Proteomes" id="UP001223261"/>
    </source>
</evidence>
<dbReference type="InterPro" id="IPR025711">
    <property type="entry name" value="PepSY"/>
</dbReference>
<feature type="region of interest" description="Disordered" evidence="1">
    <location>
        <begin position="17"/>
        <end position="97"/>
    </location>
</feature>
<dbReference type="RefSeq" id="WP_103269249.1">
    <property type="nucleotide sequence ID" value="NZ_CP118848.1"/>
</dbReference>
<feature type="domain" description="PepSY" evidence="3">
    <location>
        <begin position="157"/>
        <end position="212"/>
    </location>
</feature>
<sequence length="214" mass="24224">MKFKWMSLLLASGLVLSACGNNNDDDDMKDDQKDQKSEQTEKENDSQDNDNKDDSTMSDNKSDNKATEKTVKWNDVKVSPEEAVKTAQKEEKGGLKDISFEKETGEWSYKIELLDGQDENKVLINAEDNSVTNVENEKEDDDDNDKTFKLSDAAKFEDALKVAQDKASGDLKEWSLSRENGKLVYSIDLKEGNKDTTEFTIDAKTKEILEQEQD</sequence>
<dbReference type="AlphaFoldDB" id="A0AAX3W6C0"/>
<dbReference type="Proteomes" id="UP001223261">
    <property type="component" value="Chromosome"/>
</dbReference>
<dbReference type="EMBL" id="CP118848">
    <property type="protein sequence ID" value="WHI60616.1"/>
    <property type="molecule type" value="Genomic_DNA"/>
</dbReference>
<feature type="compositionally biased region" description="Basic and acidic residues" evidence="1">
    <location>
        <begin position="30"/>
        <end position="97"/>
    </location>
</feature>
<feature type="chain" id="PRO_5043937621" evidence="2">
    <location>
        <begin position="21"/>
        <end position="214"/>
    </location>
</feature>
<feature type="domain" description="PepSY" evidence="3">
    <location>
        <begin position="77"/>
        <end position="128"/>
    </location>
</feature>
<organism evidence="4 5">
    <name type="scientific">Mammaliicoccus lentus</name>
    <name type="common">Staphylococcus lentus</name>
    <dbReference type="NCBI Taxonomy" id="42858"/>
    <lineage>
        <taxon>Bacteria</taxon>
        <taxon>Bacillati</taxon>
        <taxon>Bacillota</taxon>
        <taxon>Bacilli</taxon>
        <taxon>Bacillales</taxon>
        <taxon>Staphylococcaceae</taxon>
        <taxon>Mammaliicoccus</taxon>
    </lineage>
</organism>